<dbReference type="Pfam" id="PF07093">
    <property type="entry name" value="SGT1"/>
    <property type="match status" value="1"/>
</dbReference>
<proteinExistence type="predicted"/>
<protein>
    <submittedName>
        <fullName evidence="2">Putative mads box transcription factor</fullName>
    </submittedName>
</protein>
<dbReference type="AlphaFoldDB" id="A0A7G3ANP3"/>
<dbReference type="PANTHER" id="PTHR13060">
    <property type="entry name" value="SGT1 PROTEIN HSGT1 SUPPRESSOR OF GCR2"/>
    <property type="match status" value="1"/>
</dbReference>
<feature type="region of interest" description="Disordered" evidence="1">
    <location>
        <begin position="464"/>
        <end position="483"/>
    </location>
</feature>
<dbReference type="GO" id="GO:0005634">
    <property type="term" value="C:nucleus"/>
    <property type="evidence" value="ECO:0007669"/>
    <property type="project" value="TreeGrafter"/>
</dbReference>
<organism evidence="2">
    <name type="scientific">Lutzomyia longipalpis</name>
    <name type="common">Sand fly</name>
    <dbReference type="NCBI Taxonomy" id="7200"/>
    <lineage>
        <taxon>Eukaryota</taxon>
        <taxon>Metazoa</taxon>
        <taxon>Ecdysozoa</taxon>
        <taxon>Arthropoda</taxon>
        <taxon>Hexapoda</taxon>
        <taxon>Insecta</taxon>
        <taxon>Pterygota</taxon>
        <taxon>Neoptera</taxon>
        <taxon>Endopterygota</taxon>
        <taxon>Diptera</taxon>
        <taxon>Nematocera</taxon>
        <taxon>Psychodoidea</taxon>
        <taxon>Psychodidae</taxon>
        <taxon>Lutzomyia</taxon>
        <taxon>Lutzomyia</taxon>
    </lineage>
</organism>
<feature type="region of interest" description="Disordered" evidence="1">
    <location>
        <begin position="617"/>
        <end position="650"/>
    </location>
</feature>
<sequence>MVSNGVLEFVREDDYIEYFLFPRLVAEESRRNEELNEILVQVEGITETFCKNYIWHRDAFRVRARPGNAHLLEGQTPGEKSMTHENKEHLPAHLYGVTHYGDNIEDEWFIVALLYELTKQIPGLIVRTVDGDGEFLLIEVANYLPEWANPETCHQCVYIANGALHLLQNPHEDTPLPVHEALQEIRDNPAAHRVGNEIENCISRRAGGYPGKIHDNLHCATAFVPVGVAALLKHKPALIASAIREFCSRDAVDMKVCRAMRFFPPENRVNTRITFTKCLYAMLVHSNYNPDRRTGWNLPSTSSKNYLAQSLGMKIACGFEILASQAKPNEDWTTNRHWLKYLDTLKGKGYFQDFLEGSKDYMRLLEAAKDYYRINLSEIRENSLTGQQLLDDLKSIDCNIEEFRKLEATLPPSDDDSWLAVSPEDLDKMLHERYGGDNGEEPTNGDSEITEKLAEFLAQKSPFDGVEVPTSENPPVRPQRGVKKAKGKVHFAAEETDSPAGNNVDFDPDAFQSHVKNLLDLVIPEDKWDSNSDMSDYGEDTEIAKNIDEMHLIKTNTNLGIYMNQMDKELAKTTIGESFEKKPKAPSATEDTFDDIEDFQPVDIDLNTLKNMMESYQAQLGGPGPASNLFGSMGVRLRPPGGDPDNKADE</sequence>
<evidence type="ECO:0000256" key="1">
    <source>
        <dbReference type="SAM" id="MobiDB-lite"/>
    </source>
</evidence>
<name>A0A7G3ANP3_LUTLO</name>
<reference evidence="2" key="1">
    <citation type="journal article" date="2020" name="BMC">
        <title>Leishmania infection induces a limited differential gene expression in the sand fly midgut.</title>
        <authorList>
            <person name="Coutinho-Abreu I.V."/>
            <person name="Serafim T.D."/>
            <person name="Meneses C."/>
            <person name="Kamhawi S."/>
            <person name="Oliveira F."/>
            <person name="Valenzuela J.G."/>
        </authorList>
    </citation>
    <scope>NUCLEOTIDE SEQUENCE</scope>
    <source>
        <strain evidence="2">Jacobina</strain>
        <tissue evidence="2">Midgut</tissue>
    </source>
</reference>
<evidence type="ECO:0000313" key="2">
    <source>
        <dbReference type="EMBL" id="MBC1174015.1"/>
    </source>
</evidence>
<accession>A0A7G3ANP3</accession>
<dbReference type="VEuPathDB" id="VectorBase:LLONM1_005147"/>
<dbReference type="InterPro" id="IPR010770">
    <property type="entry name" value="Ecd"/>
</dbReference>
<dbReference type="PANTHER" id="PTHR13060:SF0">
    <property type="entry name" value="PROTEIN ECDYSONELESS HOMOLOG"/>
    <property type="match status" value="1"/>
</dbReference>
<dbReference type="EMBL" id="GITU01005312">
    <property type="protein sequence ID" value="MBC1174015.1"/>
    <property type="molecule type" value="Transcribed_RNA"/>
</dbReference>